<dbReference type="Pfam" id="PF00990">
    <property type="entry name" value="GGDEF"/>
    <property type="match status" value="1"/>
</dbReference>
<dbReference type="Proteomes" id="UP001202867">
    <property type="component" value="Unassembled WGS sequence"/>
</dbReference>
<dbReference type="InterPro" id="IPR050469">
    <property type="entry name" value="Diguanylate_Cyclase"/>
</dbReference>
<dbReference type="PANTHER" id="PTHR45138:SF9">
    <property type="entry name" value="DIGUANYLATE CYCLASE DGCM-RELATED"/>
    <property type="match status" value="1"/>
</dbReference>
<dbReference type="Gene3D" id="3.30.70.270">
    <property type="match status" value="1"/>
</dbReference>
<reference evidence="5 6" key="1">
    <citation type="submission" date="2022-04" db="EMBL/GenBank/DDBJ databases">
        <authorList>
            <person name="Grouzdev D.S."/>
            <person name="Pantiukh K.S."/>
            <person name="Krutkina M.S."/>
        </authorList>
    </citation>
    <scope>NUCLEOTIDE SEQUENCE [LARGE SCALE GENOMIC DNA]</scope>
    <source>
        <strain evidence="5 6">Jip08</strain>
    </source>
</reference>
<evidence type="ECO:0000256" key="2">
    <source>
        <dbReference type="ARBA" id="ARBA00034247"/>
    </source>
</evidence>
<dbReference type="PANTHER" id="PTHR45138">
    <property type="entry name" value="REGULATORY COMPONENTS OF SENSORY TRANSDUCTION SYSTEM"/>
    <property type="match status" value="1"/>
</dbReference>
<sequence>MALLISERTISLVHLHYDNIEAARDRVMQMLETSVQHYVATIENAQSVMQTLVIADSIVNDVLVTADARATENGSDPREADPSLTPALPGGCRGFGRVTESIPAIDSLAIVARNGVIICGTTPGSAGLDLSSRDYFRIALRGLPSVEPVQRSFVTDRPTLYAALPITSPDDTGISGVLVARLGSDALFPASVFAELGTGTQAIVVSPQGTVVQSYPDGLYGLGLDLSSATPVARALSRTRGTVLAPGPDGVQRIYAYARLPGTNMHLLIGLDQTLVLGPVERATWSAGLTMLAASLIILLGLGLVGERLIVRPIQSLSERLVRFGRGETEEPPVGHSLIVELQPLVAAFEHMARELTRREAALRYANRRLNSLASLDPLTGIPNRRSFDAALSLQWNSNERLAMLMVDIDRFKAFNDLYGHQEGDRCLRLVAQALSSTVRGSDMVARLGGEEFAVLMPGATLRAAVDVAERLRQAVEGLAVTHRDGMAGVVTVSIGAATGEPGGARAAADLVAAADDALYAAKRAGRNTVRPLCPPAALIADAAERTAGAPRRSAAEG</sequence>
<dbReference type="CDD" id="cd01949">
    <property type="entry name" value="GGDEF"/>
    <property type="match status" value="1"/>
</dbReference>
<dbReference type="InterPro" id="IPR000160">
    <property type="entry name" value="GGDEF_dom"/>
</dbReference>
<dbReference type="EC" id="2.7.7.65" evidence="1"/>
<comment type="caution">
    <text evidence="5">The sequence shown here is derived from an EMBL/GenBank/DDBJ whole genome shotgun (WGS) entry which is preliminary data.</text>
</comment>
<dbReference type="RefSeq" id="WP_247198366.1">
    <property type="nucleotide sequence ID" value="NZ_JALKCG010000001.1"/>
</dbReference>
<reference evidence="6" key="2">
    <citation type="submission" date="2023-07" db="EMBL/GenBank/DDBJ databases">
        <title>Ancylobacter moscoviensis sp. nov., facultatively methylotrophic bacteria from activated sludge and the reclassification of Starkeya novella (Starkey 1934) Kelly et al. 2000 as Ancylobacter novellus comb. nov., Starkeya koreensis Im et al. 2006 as Ancylobacter koreensis comb.nov., Angulomicrobium tetraedrale Vasil'eva et al. 1986 as Ancylobacter tetraedralis comb. nov., Angulomicrobium amanitiforme Fritz et al. 2004 as Ancylobacter amanitiformis comb. nov. and Methylorhabdus multivorans Doronina et al. 1996 as Ancylobacter multivorans comb. nov. and emended description of the genus Ancylobacter.</title>
        <authorList>
            <person name="Doronina N."/>
            <person name="Chemodurova A."/>
            <person name="Grouzdev D."/>
            <person name="Koziaeva V."/>
            <person name="Shi W."/>
            <person name="Wu L."/>
            <person name="Kaparullina E."/>
        </authorList>
    </citation>
    <scope>NUCLEOTIDE SEQUENCE [LARGE SCALE GENOMIC DNA]</scope>
    <source>
        <strain evidence="6">Jip08</strain>
    </source>
</reference>
<accession>A0ABT0DHL0</accession>
<organism evidence="5 6">
    <name type="scientific">Ancylobacter koreensis</name>
    <dbReference type="NCBI Taxonomy" id="266121"/>
    <lineage>
        <taxon>Bacteria</taxon>
        <taxon>Pseudomonadati</taxon>
        <taxon>Pseudomonadota</taxon>
        <taxon>Alphaproteobacteria</taxon>
        <taxon>Hyphomicrobiales</taxon>
        <taxon>Xanthobacteraceae</taxon>
        <taxon>Ancylobacter</taxon>
    </lineage>
</organism>
<evidence type="ECO:0000256" key="1">
    <source>
        <dbReference type="ARBA" id="ARBA00012528"/>
    </source>
</evidence>
<dbReference type="SMART" id="SM00267">
    <property type="entry name" value="GGDEF"/>
    <property type="match status" value="1"/>
</dbReference>
<dbReference type="InterPro" id="IPR003660">
    <property type="entry name" value="HAMP_dom"/>
</dbReference>
<dbReference type="SUPFAM" id="SSF55073">
    <property type="entry name" value="Nucleotide cyclase"/>
    <property type="match status" value="1"/>
</dbReference>
<feature type="domain" description="GGDEF" evidence="4">
    <location>
        <begin position="400"/>
        <end position="535"/>
    </location>
</feature>
<dbReference type="Gene3D" id="6.10.340.10">
    <property type="match status" value="1"/>
</dbReference>
<evidence type="ECO:0000313" key="5">
    <source>
        <dbReference type="EMBL" id="MCK0206770.1"/>
    </source>
</evidence>
<dbReference type="PROSITE" id="PS50887">
    <property type="entry name" value="GGDEF"/>
    <property type="match status" value="1"/>
</dbReference>
<dbReference type="SMART" id="SM00304">
    <property type="entry name" value="HAMP"/>
    <property type="match status" value="1"/>
</dbReference>
<dbReference type="CDD" id="cd12914">
    <property type="entry name" value="PDC1_DGC_like"/>
    <property type="match status" value="1"/>
</dbReference>
<proteinExistence type="predicted"/>
<dbReference type="InterPro" id="IPR043128">
    <property type="entry name" value="Rev_trsase/Diguanyl_cyclase"/>
</dbReference>
<dbReference type="NCBIfam" id="TIGR00254">
    <property type="entry name" value="GGDEF"/>
    <property type="match status" value="1"/>
</dbReference>
<evidence type="ECO:0000313" key="6">
    <source>
        <dbReference type="Proteomes" id="UP001202867"/>
    </source>
</evidence>
<evidence type="ECO:0000259" key="4">
    <source>
        <dbReference type="PROSITE" id="PS50887"/>
    </source>
</evidence>
<keyword evidence="6" id="KW-1185">Reference proteome</keyword>
<dbReference type="InterPro" id="IPR029787">
    <property type="entry name" value="Nucleotide_cyclase"/>
</dbReference>
<dbReference type="PROSITE" id="PS50885">
    <property type="entry name" value="HAMP"/>
    <property type="match status" value="1"/>
</dbReference>
<evidence type="ECO:0000259" key="3">
    <source>
        <dbReference type="PROSITE" id="PS50885"/>
    </source>
</evidence>
<comment type="catalytic activity">
    <reaction evidence="2">
        <text>2 GTP = 3',3'-c-di-GMP + 2 diphosphate</text>
        <dbReference type="Rhea" id="RHEA:24898"/>
        <dbReference type="ChEBI" id="CHEBI:33019"/>
        <dbReference type="ChEBI" id="CHEBI:37565"/>
        <dbReference type="ChEBI" id="CHEBI:58805"/>
        <dbReference type="EC" id="2.7.7.65"/>
    </reaction>
</comment>
<feature type="domain" description="HAMP" evidence="3">
    <location>
        <begin position="308"/>
        <end position="361"/>
    </location>
</feature>
<protein>
    <recommendedName>
        <fullName evidence="1">diguanylate cyclase</fullName>
        <ecNumber evidence="1">2.7.7.65</ecNumber>
    </recommendedName>
</protein>
<dbReference type="Pfam" id="PF00672">
    <property type="entry name" value="HAMP"/>
    <property type="match status" value="1"/>
</dbReference>
<gene>
    <name evidence="5" type="ORF">MWN33_01860</name>
</gene>
<dbReference type="Gene3D" id="3.30.450.20">
    <property type="entry name" value="PAS domain"/>
    <property type="match status" value="2"/>
</dbReference>
<name>A0ABT0DHL0_9HYPH</name>
<dbReference type="CDD" id="cd18774">
    <property type="entry name" value="PDC2_HK_sensor"/>
    <property type="match status" value="1"/>
</dbReference>
<dbReference type="EMBL" id="JALKCG010000001">
    <property type="protein sequence ID" value="MCK0206770.1"/>
    <property type="molecule type" value="Genomic_DNA"/>
</dbReference>